<keyword evidence="2" id="KW-1185">Reference proteome</keyword>
<gene>
    <name evidence="1" type="ORF">CCGE525_19780</name>
</gene>
<proteinExistence type="predicted"/>
<dbReference type="OrthoDB" id="9806326at2"/>
<evidence type="ECO:0000313" key="2">
    <source>
        <dbReference type="Proteomes" id="UP000282195"/>
    </source>
</evidence>
<dbReference type="InterPro" id="IPR002816">
    <property type="entry name" value="TraB/PrgY/GumN_fam"/>
</dbReference>
<dbReference type="CDD" id="cd14789">
    <property type="entry name" value="Tiki"/>
    <property type="match status" value="1"/>
</dbReference>
<dbReference type="EMBL" id="CP032694">
    <property type="protein sequence ID" value="AYG60796.1"/>
    <property type="molecule type" value="Genomic_DNA"/>
</dbReference>
<sequence>MISALEPKTMRSMKPAIGDLLLWLATALPLMLAVLLIATILSLQLAHADETPSDSCGGKNLMAELQKSDPVKYVSIIAAGDKVKNGKGIFWKIEKPGLKPSWLLGTMHVSDVRILTMPKGAAEASAAADTIVVESDEILDDKKAAAALFVNPSLTMLTDGSTISQHLSPEDNAKLEAGLKQRGVPLAAVSHMQPWLISSSFELTACEVRRKAAGMKFLDQKLATDASAAGKQVKGLETLAEQAKAMSDLPIELHLKSLIQTLELGDKINDVNETMTDLYLAGNVGAIVPMLKTIEPDETLSDEDTATFEQRIILDRNKVMAERAAPILAKGNTFIAVGALHLVGDQGLVELLRKQGFTMTAVD</sequence>
<dbReference type="KEGG" id="rjg:CCGE525_19780"/>
<dbReference type="PANTHER" id="PTHR40590:SF1">
    <property type="entry name" value="CYTOPLASMIC PROTEIN"/>
    <property type="match status" value="1"/>
</dbReference>
<dbReference type="PANTHER" id="PTHR40590">
    <property type="entry name" value="CYTOPLASMIC PROTEIN-RELATED"/>
    <property type="match status" value="1"/>
</dbReference>
<dbReference type="RefSeq" id="WP_120705764.1">
    <property type="nucleotide sequence ID" value="NZ_CP032694.1"/>
</dbReference>
<dbReference type="Pfam" id="PF01963">
    <property type="entry name" value="TraB_PrgY_gumN"/>
    <property type="match status" value="1"/>
</dbReference>
<dbReference type="InterPro" id="IPR047111">
    <property type="entry name" value="YbaP-like"/>
</dbReference>
<name>A0A387FZZ7_9HYPH</name>
<reference evidence="1 2" key="1">
    <citation type="submission" date="2018-10" db="EMBL/GenBank/DDBJ databases">
        <title>Rhizobium etli, R. leguminosarum and a new Rhizobium genospecies from Phaseolus dumosus.</title>
        <authorList>
            <person name="Ramirez-Puebla S.T."/>
            <person name="Rogel-Hernandez M.A."/>
            <person name="Guerrero G."/>
            <person name="Ormeno-Orrillo E."/>
            <person name="Martinez-Romero J.C."/>
            <person name="Negrete-Yankelevich S."/>
            <person name="Martinez-Romero E."/>
        </authorList>
    </citation>
    <scope>NUCLEOTIDE SEQUENCE [LARGE SCALE GENOMIC DNA]</scope>
    <source>
        <strain evidence="1 2">CCGE525</strain>
    </source>
</reference>
<organism evidence="1 2">
    <name type="scientific">Rhizobium jaguaris</name>
    <dbReference type="NCBI Taxonomy" id="1312183"/>
    <lineage>
        <taxon>Bacteria</taxon>
        <taxon>Pseudomonadati</taxon>
        <taxon>Pseudomonadota</taxon>
        <taxon>Alphaproteobacteria</taxon>
        <taxon>Hyphomicrobiales</taxon>
        <taxon>Rhizobiaceae</taxon>
        <taxon>Rhizobium/Agrobacterium group</taxon>
        <taxon>Rhizobium</taxon>
    </lineage>
</organism>
<dbReference type="AlphaFoldDB" id="A0A387FZZ7"/>
<accession>A0A387FZZ7</accession>
<protein>
    <submittedName>
        <fullName evidence="1">Polysaccharide biosynthesis protein GumN</fullName>
    </submittedName>
</protein>
<evidence type="ECO:0000313" key="1">
    <source>
        <dbReference type="EMBL" id="AYG60796.1"/>
    </source>
</evidence>
<dbReference type="Proteomes" id="UP000282195">
    <property type="component" value="Chromosome"/>
</dbReference>